<dbReference type="EMBL" id="JAPWTJ010000079">
    <property type="protein sequence ID" value="KAJ8983359.1"/>
    <property type="molecule type" value="Genomic_DNA"/>
</dbReference>
<gene>
    <name evidence="1" type="ORF">NQ317_003165</name>
</gene>
<reference evidence="1" key="1">
    <citation type="journal article" date="2023" name="Insect Mol. Biol.">
        <title>Genome sequencing provides insights into the evolution of gene families encoding plant cell wall-degrading enzymes in longhorned beetles.</title>
        <authorList>
            <person name="Shin N.R."/>
            <person name="Okamura Y."/>
            <person name="Kirsch R."/>
            <person name="Pauchet Y."/>
        </authorList>
    </citation>
    <scope>NUCLEOTIDE SEQUENCE</scope>
    <source>
        <strain evidence="1">MMC_N1</strain>
    </source>
</reference>
<organism evidence="1 2">
    <name type="scientific">Molorchus minor</name>
    <dbReference type="NCBI Taxonomy" id="1323400"/>
    <lineage>
        <taxon>Eukaryota</taxon>
        <taxon>Metazoa</taxon>
        <taxon>Ecdysozoa</taxon>
        <taxon>Arthropoda</taxon>
        <taxon>Hexapoda</taxon>
        <taxon>Insecta</taxon>
        <taxon>Pterygota</taxon>
        <taxon>Neoptera</taxon>
        <taxon>Endopterygota</taxon>
        <taxon>Coleoptera</taxon>
        <taxon>Polyphaga</taxon>
        <taxon>Cucujiformia</taxon>
        <taxon>Chrysomeloidea</taxon>
        <taxon>Cerambycidae</taxon>
        <taxon>Lamiinae</taxon>
        <taxon>Monochamini</taxon>
        <taxon>Molorchus</taxon>
    </lineage>
</organism>
<protein>
    <submittedName>
        <fullName evidence="1">Uncharacterized protein</fullName>
    </submittedName>
</protein>
<sequence>MKRSFENSPNGQENYSEKIQKIALVERESNPFGVSLVNPDRVDKKTHVEIMELEESQQLMKNLQGLMNNVIQETRLNT</sequence>
<comment type="caution">
    <text evidence="1">The sequence shown here is derived from an EMBL/GenBank/DDBJ whole genome shotgun (WGS) entry which is preliminary data.</text>
</comment>
<accession>A0ABQ9JZ21</accession>
<dbReference type="Proteomes" id="UP001162164">
    <property type="component" value="Unassembled WGS sequence"/>
</dbReference>
<evidence type="ECO:0000313" key="2">
    <source>
        <dbReference type="Proteomes" id="UP001162164"/>
    </source>
</evidence>
<name>A0ABQ9JZ21_9CUCU</name>
<keyword evidence="2" id="KW-1185">Reference proteome</keyword>
<evidence type="ECO:0000313" key="1">
    <source>
        <dbReference type="EMBL" id="KAJ8983359.1"/>
    </source>
</evidence>
<proteinExistence type="predicted"/>